<keyword evidence="4" id="KW-1185">Reference proteome</keyword>
<keyword evidence="1" id="KW-0175">Coiled coil</keyword>
<evidence type="ECO:0008006" key="5">
    <source>
        <dbReference type="Google" id="ProtNLM"/>
    </source>
</evidence>
<evidence type="ECO:0000313" key="3">
    <source>
        <dbReference type="EMBL" id="GAA6503031.1"/>
    </source>
</evidence>
<gene>
    <name evidence="3" type="ORF">K340107D12_58470</name>
</gene>
<feature type="coiled-coil region" evidence="1">
    <location>
        <begin position="187"/>
        <end position="270"/>
    </location>
</feature>
<keyword evidence="2" id="KW-0812">Transmembrane</keyword>
<dbReference type="Proteomes" id="UP001600941">
    <property type="component" value="Unassembled WGS sequence"/>
</dbReference>
<sequence>MAYDIGPRIGIDGEAEFRKQLNNINTSLRTLGTEMQKVVSEFAENANGQEALIAKNQVLTSSIEKQREQLEASKKALAEAAEKYGENATETLKWQQVVNRSETELNKLENELKQNSTALEEMEQGLRDVETGMEVKAGAEYERQLSEIDTALQTLGTEMQKVTSRYAENANGQEALLAKNKVLNTSIETQKRKLEACKKALADASREFGEGSTQAMKMQQAVNRSETELNKLENELKQNNTALDEMEQGLRDVETGLRDVADAAEDAEKESSSFGDSLKASILGNGIVEGVKGIYSAISGLMEETKEYRKIMSSLEVSSKKAGYSTKETTESYKTLYGVLGDDQTAATTTANLQALGLSQDKLTQLINGTVGAWANYGDSIPIDGLAEAINETAKVGTVTGTFADVLNWAGTSEDAFNERLAACGSESERTNLIMQELADQGLMQAGKAWQEQNKDLVAANQAAADFDQGMAQMAERLSPVTVSVQEGINQILQKVLELTEGADFEELGEVIDGAFDFLVEDIIPLVVEFVGFLIDNKDSVAGALETIGVGFAAWKLTSLASGLIGVLNGTTTLSTVLPGLTGGVTALNKAISANPIGFVITLILMLVTAVVHLWNTNEDFRNNATALMEELKEKVSNMVESVKRFFGNLADSAKEMGGNIKDAVVDGFEKAVDYIKSLPGRAKEWGKDFIQGIVDGIKGMISKLKNAVKDVAGTIASHLHFSVPDEGPLTSAPEWMPDMIGLMTKGLKDSRPELMRAVRELASDMQGTMDLGKNTMTYSAQVSQPVYIYNTVDLDGEPIYRKTEQYIGNKQRSRMVVRGR</sequence>
<reference evidence="3 4" key="1">
    <citation type="submission" date="2024-04" db="EMBL/GenBank/DDBJ databases">
        <title>Defined microbial consortia suppress multidrug-resistant proinflammatory Enterobacteriaceae via ecological control.</title>
        <authorList>
            <person name="Furuichi M."/>
            <person name="Kawaguchi T."/>
            <person name="Pust M."/>
            <person name="Yasuma K."/>
            <person name="Plichta D."/>
            <person name="Hasegawa N."/>
            <person name="Ohya T."/>
            <person name="Bhattarai S."/>
            <person name="Sasajima S."/>
            <person name="Aoto Y."/>
            <person name="Tuganbaev T."/>
            <person name="Yaginuma M."/>
            <person name="Ueda M."/>
            <person name="Okahashi N."/>
            <person name="Amafuji K."/>
            <person name="Kiridooshi Y."/>
            <person name="Sugita K."/>
            <person name="Strazar M."/>
            <person name="Skelly A."/>
            <person name="Suda W."/>
            <person name="Hattori M."/>
            <person name="Nakamoto N."/>
            <person name="Caballero S."/>
            <person name="Norman J."/>
            <person name="Olle B."/>
            <person name="Tanoue T."/>
            <person name="Arita M."/>
            <person name="Bucci V."/>
            <person name="Atarashi K."/>
            <person name="Xavier R."/>
            <person name="Honda K."/>
        </authorList>
    </citation>
    <scope>NUCLEOTIDE SEQUENCE [LARGE SCALE GENOMIC DNA]</scope>
    <source>
        <strain evidence="4">k34-0107-D12</strain>
    </source>
</reference>
<keyword evidence="2" id="KW-1133">Transmembrane helix</keyword>
<organism evidence="3 4">
    <name type="scientific">Blautia parvula</name>
    <dbReference type="NCBI Taxonomy" id="2877527"/>
    <lineage>
        <taxon>Bacteria</taxon>
        <taxon>Bacillati</taxon>
        <taxon>Bacillota</taxon>
        <taxon>Clostridia</taxon>
        <taxon>Lachnospirales</taxon>
        <taxon>Lachnospiraceae</taxon>
        <taxon>Blautia</taxon>
    </lineage>
</organism>
<comment type="caution">
    <text evidence="3">The sequence shown here is derived from an EMBL/GenBank/DDBJ whole genome shotgun (WGS) entry which is preliminary data.</text>
</comment>
<dbReference type="RefSeq" id="WP_103732247.1">
    <property type="nucleotide sequence ID" value="NZ_BAABZQ010000001.1"/>
</dbReference>
<dbReference type="Gene3D" id="1.20.120.20">
    <property type="entry name" value="Apolipoprotein"/>
    <property type="match status" value="1"/>
</dbReference>
<accession>A0ABQ0C2K6</accession>
<evidence type="ECO:0000256" key="2">
    <source>
        <dbReference type="SAM" id="Phobius"/>
    </source>
</evidence>
<evidence type="ECO:0000256" key="1">
    <source>
        <dbReference type="SAM" id="Coils"/>
    </source>
</evidence>
<dbReference type="SUPFAM" id="SSF57997">
    <property type="entry name" value="Tropomyosin"/>
    <property type="match status" value="1"/>
</dbReference>
<dbReference type="EMBL" id="BAABZQ010000001">
    <property type="protein sequence ID" value="GAA6503031.1"/>
    <property type="molecule type" value="Genomic_DNA"/>
</dbReference>
<keyword evidence="2" id="KW-0472">Membrane</keyword>
<feature type="coiled-coil region" evidence="1">
    <location>
        <begin position="56"/>
        <end position="125"/>
    </location>
</feature>
<name>A0ABQ0C2K6_9FIRM</name>
<protein>
    <recommendedName>
        <fullName evidence="5">Chromosome partition protein Smc</fullName>
    </recommendedName>
</protein>
<evidence type="ECO:0000313" key="4">
    <source>
        <dbReference type="Proteomes" id="UP001600941"/>
    </source>
</evidence>
<feature type="transmembrane region" description="Helical" evidence="2">
    <location>
        <begin position="597"/>
        <end position="615"/>
    </location>
</feature>
<proteinExistence type="predicted"/>